<evidence type="ECO:0000313" key="2">
    <source>
        <dbReference type="Proteomes" id="UP001054945"/>
    </source>
</evidence>
<reference evidence="1 2" key="1">
    <citation type="submission" date="2021-06" db="EMBL/GenBank/DDBJ databases">
        <title>Caerostris extrusa draft genome.</title>
        <authorList>
            <person name="Kono N."/>
            <person name="Arakawa K."/>
        </authorList>
    </citation>
    <scope>NUCLEOTIDE SEQUENCE [LARGE SCALE GENOMIC DNA]</scope>
</reference>
<gene>
    <name evidence="1" type="ORF">CEXT_201011</name>
</gene>
<dbReference type="AlphaFoldDB" id="A0AAV4WKK4"/>
<name>A0AAV4WKK4_CAEEX</name>
<proteinExistence type="predicted"/>
<comment type="caution">
    <text evidence="1">The sequence shown here is derived from an EMBL/GenBank/DDBJ whole genome shotgun (WGS) entry which is preliminary data.</text>
</comment>
<keyword evidence="2" id="KW-1185">Reference proteome</keyword>
<sequence>MKRSRKMAPTISKRNKPDEVIETSNPYDVFEVEEITIDDPSNDITSASSMQNSVNTNGISSGMNSMHIDALEEFNSKNKPGYVPLIFVDRIDNCKQLLNYLQKAYQ</sequence>
<evidence type="ECO:0000313" key="1">
    <source>
        <dbReference type="EMBL" id="GIY82309.1"/>
    </source>
</evidence>
<dbReference type="Proteomes" id="UP001054945">
    <property type="component" value="Unassembled WGS sequence"/>
</dbReference>
<accession>A0AAV4WKK4</accession>
<protein>
    <submittedName>
        <fullName evidence="1">Uncharacterized protein</fullName>
    </submittedName>
</protein>
<organism evidence="1 2">
    <name type="scientific">Caerostris extrusa</name>
    <name type="common">Bark spider</name>
    <name type="synonym">Caerostris bankana</name>
    <dbReference type="NCBI Taxonomy" id="172846"/>
    <lineage>
        <taxon>Eukaryota</taxon>
        <taxon>Metazoa</taxon>
        <taxon>Ecdysozoa</taxon>
        <taxon>Arthropoda</taxon>
        <taxon>Chelicerata</taxon>
        <taxon>Arachnida</taxon>
        <taxon>Araneae</taxon>
        <taxon>Araneomorphae</taxon>
        <taxon>Entelegynae</taxon>
        <taxon>Araneoidea</taxon>
        <taxon>Araneidae</taxon>
        <taxon>Caerostris</taxon>
    </lineage>
</organism>
<dbReference type="EMBL" id="BPLR01016234">
    <property type="protein sequence ID" value="GIY82309.1"/>
    <property type="molecule type" value="Genomic_DNA"/>
</dbReference>